<reference evidence="9 27" key="3">
    <citation type="submission" date="2019-03" db="EMBL/GenBank/DDBJ databases">
        <authorList>
            <person name="Ashton P.M."/>
            <person name="Dallman T."/>
            <person name="Nair S."/>
            <person name="De Pinna E."/>
            <person name="Peters T."/>
            <person name="Grant K."/>
        </authorList>
    </citation>
    <scope>NUCLEOTIDE SEQUENCE [LARGE SCALE GENOMIC DNA]</scope>
    <source>
        <strain evidence="14 33">282333</strain>
        <strain evidence="15 32">282352</strain>
        <strain evidence="13 34">289003</strain>
        <strain evidence="9">RL15000286</strain>
    </source>
</reference>
<organism evidence="16 30">
    <name type="scientific">Listeria monocytogenes</name>
    <dbReference type="NCBI Taxonomy" id="1639"/>
    <lineage>
        <taxon>Bacteria</taxon>
        <taxon>Bacillati</taxon>
        <taxon>Bacillota</taxon>
        <taxon>Bacilli</taxon>
        <taxon>Bacillales</taxon>
        <taxon>Listeriaceae</taxon>
        <taxon>Listeria</taxon>
    </lineage>
</organism>
<evidence type="ECO:0000313" key="36">
    <source>
        <dbReference type="Proteomes" id="UP000843775"/>
    </source>
</evidence>
<reference evidence="18" key="7">
    <citation type="submission" date="2019-11" db="EMBL/GenBank/DDBJ databases">
        <authorList>
            <consortium name="NCBI Pathogen Detection Project"/>
        </authorList>
    </citation>
    <scope>NUCLEOTIDE SEQUENCE</scope>
    <source>
        <strain evidence="19">2017-325981-023-01</strain>
        <strain evidence="18">DMG1500109</strain>
    </source>
</reference>
<dbReference type="EMBL" id="AABFVG010000009">
    <property type="protein sequence ID" value="EAH2282873.1"/>
    <property type="molecule type" value="Genomic_DNA"/>
</dbReference>
<evidence type="ECO:0000313" key="32">
    <source>
        <dbReference type="Proteomes" id="UP000530452"/>
    </source>
</evidence>
<feature type="transmembrane region" description="Helical" evidence="6">
    <location>
        <begin position="302"/>
        <end position="320"/>
    </location>
</feature>
<evidence type="ECO:0000313" key="22">
    <source>
        <dbReference type="Proteomes" id="UP000272537"/>
    </source>
</evidence>
<dbReference type="KEGG" id="lmok:CQ02_02535"/>
<name>A0A0B8RD86_LISMN</name>
<gene>
    <name evidence="20" type="primary">codb</name>
    <name evidence="10" type="ORF">A8L61_08830</name>
    <name evidence="7" type="ORF">ARY78_11960</name>
    <name evidence="11" type="ORF">BB997_11155</name>
    <name evidence="12" type="ORF">CA369_14705</name>
    <name evidence="14" type="ORF">D4920_12380</name>
    <name evidence="13" type="ORF">D4B11_06710</name>
    <name evidence="15" type="ORF">D5N24_11740</name>
    <name evidence="20" type="ORF">DYZ80_02166</name>
    <name evidence="9" type="ORF">E1W56_13075</name>
    <name evidence="16" type="ORF">E5F58_04165</name>
    <name evidence="17" type="ORF">F6515_11420</name>
    <name evidence="21" type="ORF">FZW98_08870</name>
    <name evidence="18" type="ORF">GI949_12000</name>
    <name evidence="19" type="ORF">HQN34_000123</name>
    <name evidence="8" type="ORF">Y261_11175</name>
</gene>
<reference evidence="16 30" key="4">
    <citation type="submission" date="2019-04" db="EMBL/GenBank/DDBJ databases">
        <authorList>
            <consortium name="GenomeTrakr: Next Generation Sequencing Network for Food Pathogen Tracability"/>
        </authorList>
    </citation>
    <scope>NUCLEOTIDE SEQUENCE [LARGE SCALE GENOMIC DNA]</scope>
    <source>
        <strain evidence="12 31">CFSAN063727</strain>
        <strain evidence="7 26">FDA00007096</strain>
        <strain evidence="16 30">LS1344</strain>
    </source>
</reference>
<evidence type="ECO:0000256" key="4">
    <source>
        <dbReference type="ARBA" id="ARBA00022989"/>
    </source>
</evidence>
<dbReference type="AlphaFoldDB" id="A0A0B8RD86"/>
<feature type="transmembrane region" description="Helical" evidence="6">
    <location>
        <begin position="189"/>
        <end position="210"/>
    </location>
</feature>
<dbReference type="EMBL" id="AABEMN010000008">
    <property type="protein sequence ID" value="EAG9519457.1"/>
    <property type="molecule type" value="Genomic_DNA"/>
</dbReference>
<evidence type="ECO:0000313" key="31">
    <source>
        <dbReference type="Proteomes" id="UP000528151"/>
    </source>
</evidence>
<evidence type="ECO:0000313" key="12">
    <source>
        <dbReference type="EMBL" id="EAG4463520.1"/>
    </source>
</evidence>
<evidence type="ECO:0000313" key="10">
    <source>
        <dbReference type="EMBL" id="EAG0867389.1"/>
    </source>
</evidence>
<comment type="caution">
    <text evidence="16">The sequence shown here is derived from an EMBL/GenBank/DDBJ whole genome shotgun (WGS) entry which is preliminary data.</text>
</comment>
<dbReference type="Proteomes" id="UP000478682">
    <property type="component" value="Unassembled WGS sequence"/>
</dbReference>
<evidence type="ECO:0000313" key="25">
    <source>
        <dbReference type="Proteomes" id="UP000358545"/>
    </source>
</evidence>
<evidence type="ECO:0000256" key="1">
    <source>
        <dbReference type="ARBA" id="ARBA00004141"/>
    </source>
</evidence>
<evidence type="ECO:0000313" key="33">
    <source>
        <dbReference type="Proteomes" id="UP000533021"/>
    </source>
</evidence>
<evidence type="ECO:0000313" key="24">
    <source>
        <dbReference type="Proteomes" id="UP000336166"/>
    </source>
</evidence>
<dbReference type="Proteomes" id="UP000358545">
    <property type="component" value="Unassembled WGS sequence"/>
</dbReference>
<evidence type="ECO:0000313" key="8">
    <source>
        <dbReference type="EMBL" id="EAE2354909.1"/>
    </source>
</evidence>
<dbReference type="EMBL" id="AABGHY010000009">
    <property type="protein sequence ID" value="EAH3295072.1"/>
    <property type="molecule type" value="Genomic_DNA"/>
</dbReference>
<dbReference type="PANTHER" id="PTHR30569">
    <property type="entry name" value="CYTOSINE TRANSPORTER CODB"/>
    <property type="match status" value="1"/>
</dbReference>
<evidence type="ECO:0000313" key="27">
    <source>
        <dbReference type="Proteomes" id="UP000393182"/>
    </source>
</evidence>
<dbReference type="Proteomes" id="UP000272537">
    <property type="component" value="Unassembled WGS sequence"/>
</dbReference>
<dbReference type="EMBL" id="AABATR010000005">
    <property type="protein sequence ID" value="EAG1894167.1"/>
    <property type="molecule type" value="Genomic_DNA"/>
</dbReference>
<dbReference type="FunFam" id="1.10.4160.10:FF:000015">
    <property type="entry name" value="Cytosine/purine/uracil/thiamine/allantoin permease family protein"/>
    <property type="match status" value="1"/>
</dbReference>
<dbReference type="EMBL" id="VTIK01000003">
    <property type="protein sequence ID" value="TYU53272.1"/>
    <property type="molecule type" value="Genomic_DNA"/>
</dbReference>
<dbReference type="Proteomes" id="UP000843503">
    <property type="component" value="Unassembled WGS sequence"/>
</dbReference>
<keyword evidence="3 6" id="KW-0812">Transmembrane</keyword>
<dbReference type="EMBL" id="QXLS01000005">
    <property type="protein sequence ID" value="RKA06954.1"/>
    <property type="molecule type" value="Genomic_DNA"/>
</dbReference>
<feature type="transmembrane region" description="Helical" evidence="6">
    <location>
        <begin position="12"/>
        <end position="36"/>
    </location>
</feature>
<keyword evidence="4 6" id="KW-1133">Transmembrane helix</keyword>
<dbReference type="Proteomes" id="UP000843775">
    <property type="component" value="Unassembled WGS sequence"/>
</dbReference>
<evidence type="ECO:0000313" key="17">
    <source>
        <dbReference type="EMBL" id="ECY9783592.1"/>
    </source>
</evidence>
<reference evidence="21 23" key="5">
    <citation type="submission" date="2019-08" db="EMBL/GenBank/DDBJ databases">
        <title>Soil Listeria distribution.</title>
        <authorList>
            <person name="Liao J."/>
        </authorList>
    </citation>
    <scope>NUCLEOTIDE SEQUENCE [LARGE SCALE GENOMIC DNA]</scope>
    <source>
        <strain evidence="21 23">IN-RH-2-BL1</strain>
    </source>
</reference>
<sequence>MTEKKSVEQTQSWQSLAFVWTGAMICVPSLLVGGTLISGMPLWEAILIALLGYGVIVLFMIYQGMQSSDLGIPAVSVASQVFGEQGSKKIISILLAIACLGWFGIQANVCGAAFSQFLGIYGINLPVPVSSLIWGVIMLLSAIYGIRILSILNYIAVPVLLFVCIYGLVVSLNDGGLAIVENYKPAGSMSFMTGLAITIGSFALGAVIAGDYSQYTKSRKDVVKAAIVGILPSGVLMITVGAVLALTAGTADISVVFTNLGLPVLGIIGLILAAWTTNAVNAFSGGIAIINVFNISEKYHKVAVAVAGGLGTILAVIGILNHFVPIMSVLSAMVPPVAGVMIASYWIVQKGDKSKWAPVSGVNWLGVSSWLVGAVIAGIPVILTFFPELPQLPNQPLIGIILSLAVYLIGAKVLSGKTNNVENLEGK</sequence>
<evidence type="ECO:0000313" key="30">
    <source>
        <dbReference type="Proteomes" id="UP000527632"/>
    </source>
</evidence>
<feature type="transmembrane region" description="Helical" evidence="6">
    <location>
        <begin position="397"/>
        <end position="414"/>
    </location>
</feature>
<feature type="transmembrane region" description="Helical" evidence="6">
    <location>
        <begin position="42"/>
        <end position="62"/>
    </location>
</feature>
<dbReference type="Proteomes" id="UP000365297">
    <property type="component" value="Unassembled WGS sequence"/>
</dbReference>
<dbReference type="Gene3D" id="1.10.4160.10">
    <property type="entry name" value="Hydantoin permease"/>
    <property type="match status" value="1"/>
</dbReference>
<evidence type="ECO:0000256" key="3">
    <source>
        <dbReference type="ARBA" id="ARBA00022692"/>
    </source>
</evidence>
<dbReference type="EMBL" id="AALGDA010000042">
    <property type="protein sequence ID" value="ECY9783592.1"/>
    <property type="molecule type" value="Genomic_DNA"/>
</dbReference>
<dbReference type="GO" id="GO:0015209">
    <property type="term" value="F:cytosine transmembrane transporter activity"/>
    <property type="evidence" value="ECO:0007669"/>
    <property type="project" value="InterPro"/>
</dbReference>
<evidence type="ECO:0000313" key="14">
    <source>
        <dbReference type="EMBL" id="EAH2282873.1"/>
    </source>
</evidence>
<feature type="transmembrane region" description="Helical" evidence="6">
    <location>
        <begin position="90"/>
        <end position="114"/>
    </location>
</feature>
<evidence type="ECO:0000313" key="28">
    <source>
        <dbReference type="Proteomes" id="UP000478682"/>
    </source>
</evidence>
<dbReference type="CDD" id="cd11484">
    <property type="entry name" value="SLC-NCS1sbd_CobB-like"/>
    <property type="match status" value="1"/>
</dbReference>
<dbReference type="EMBL" id="AABGUK010000001">
    <property type="protein sequence ID" value="EAH4241195.1"/>
    <property type="molecule type" value="Genomic_DNA"/>
</dbReference>
<evidence type="ECO:0000313" key="34">
    <source>
        <dbReference type="Proteomes" id="UP000546397"/>
    </source>
</evidence>
<evidence type="ECO:0000313" key="13">
    <source>
        <dbReference type="EMBL" id="EAG9519457.1"/>
    </source>
</evidence>
<feature type="transmembrane region" description="Helical" evidence="6">
    <location>
        <begin position="151"/>
        <end position="169"/>
    </location>
</feature>
<dbReference type="Pfam" id="PF02133">
    <property type="entry name" value="Transp_cyt_pur"/>
    <property type="match status" value="1"/>
</dbReference>
<evidence type="ECO:0000313" key="15">
    <source>
        <dbReference type="EMBL" id="EAH3295072.1"/>
    </source>
</evidence>
<evidence type="ECO:0000313" key="26">
    <source>
        <dbReference type="Proteomes" id="UP000365297"/>
    </source>
</evidence>
<dbReference type="Proteomes" id="UP000533021">
    <property type="component" value="Unassembled WGS sequence"/>
</dbReference>
<feature type="transmembrane region" description="Helical" evidence="6">
    <location>
        <begin position="222"/>
        <end position="244"/>
    </location>
</feature>
<dbReference type="Proteomes" id="UP000489121">
    <property type="component" value="Unassembled WGS sequence"/>
</dbReference>
<evidence type="ECO:0000313" key="21">
    <source>
        <dbReference type="EMBL" id="TYU53272.1"/>
    </source>
</evidence>
<dbReference type="EMBL" id="AABBZO010000023">
    <property type="protein sequence ID" value="EAG4463520.1"/>
    <property type="molecule type" value="Genomic_DNA"/>
</dbReference>
<evidence type="ECO:0000313" key="29">
    <source>
        <dbReference type="Proteomes" id="UP000489121"/>
    </source>
</evidence>
<dbReference type="Proteomes" id="UP000546397">
    <property type="component" value="Unassembled WGS sequence"/>
</dbReference>
<evidence type="ECO:0000313" key="35">
    <source>
        <dbReference type="Proteomes" id="UP000843503"/>
    </source>
</evidence>
<evidence type="ECO:0000313" key="9">
    <source>
        <dbReference type="EMBL" id="EAE4942973.1"/>
    </source>
</evidence>
<accession>A0A0B8RD86</accession>
<feature type="transmembrane region" description="Helical" evidence="6">
    <location>
        <begin position="326"/>
        <end position="348"/>
    </location>
</feature>
<dbReference type="EMBL" id="DABJAN010000001">
    <property type="protein sequence ID" value="HAJ9591960.1"/>
    <property type="molecule type" value="Genomic_DNA"/>
</dbReference>
<dbReference type="GO" id="GO:0005886">
    <property type="term" value="C:plasma membrane"/>
    <property type="evidence" value="ECO:0007669"/>
    <property type="project" value="TreeGrafter"/>
</dbReference>
<evidence type="ECO:0000313" key="7">
    <source>
        <dbReference type="EMBL" id="EAC5551144.1"/>
    </source>
</evidence>
<dbReference type="InterPro" id="IPR001248">
    <property type="entry name" value="Pur-cyt_permease"/>
</dbReference>
<comment type="similarity">
    <text evidence="2">Belongs to the purine-cytosine permease (2.A.39) family.</text>
</comment>
<reference evidence="35 36" key="2">
    <citation type="journal article" date="2018" name="Genome Biol.">
        <title>SKESA: strategic k-mer extension for scrupulous assemblies.</title>
        <authorList>
            <person name="Souvorov A."/>
            <person name="Agarwala R."/>
            <person name="Lipman D.J."/>
        </authorList>
    </citation>
    <scope>NUCLEOTIDE SEQUENCE [LARGE SCALE GENOMIC DNA]</scope>
    <source>
        <strain evidence="19">2017-325981-023-01</strain>
        <strain evidence="18 36">DMG1500109</strain>
    </source>
</reference>
<dbReference type="Proteomes" id="UP000530452">
    <property type="component" value="Unassembled WGS sequence"/>
</dbReference>
<evidence type="ECO:0000313" key="23">
    <source>
        <dbReference type="Proteomes" id="UP000322220"/>
    </source>
</evidence>
<protein>
    <submittedName>
        <fullName evidence="16">Cytosine permease</fullName>
    </submittedName>
</protein>
<evidence type="ECO:0000256" key="5">
    <source>
        <dbReference type="ARBA" id="ARBA00023136"/>
    </source>
</evidence>
<comment type="subcellular location">
    <subcellularLocation>
        <location evidence="1">Membrane</location>
        <topology evidence="1">Multi-pass membrane protein</topology>
    </subcellularLocation>
</comment>
<dbReference type="RefSeq" id="WP_003728992.1">
    <property type="nucleotide sequence ID" value="NC_021825.2"/>
</dbReference>
<dbReference type="EMBL" id="DAAJZA010000009">
    <property type="protein sequence ID" value="HAC1755689.1"/>
    <property type="molecule type" value="Genomic_DNA"/>
</dbReference>
<dbReference type="Proteomes" id="UP000527632">
    <property type="component" value="Unassembled WGS sequence"/>
</dbReference>
<reference evidence="17 29" key="6">
    <citation type="submission" date="2019-09" db="EMBL/GenBank/DDBJ databases">
        <authorList>
            <consortium name="PulseNet: The National Subtyping Network for Foodborne Disease Surveillance"/>
            <person name="Tarr C.L."/>
            <person name="Trees E."/>
            <person name="Katz L.S."/>
            <person name="Carleton-Romer H.A."/>
            <person name="Stroika S."/>
            <person name="Kucerova Z."/>
            <person name="Roache K.F."/>
            <person name="Sabol A.L."/>
            <person name="Besser J."/>
            <person name="Gerner-Smidt P."/>
        </authorList>
    </citation>
    <scope>NUCLEOTIDE SEQUENCE [LARGE SCALE GENOMIC DNA]</scope>
    <source>
        <strain evidence="8 24">PNUSAL000134</strain>
        <strain evidence="10 25">PNUSAL002180</strain>
        <strain evidence="11 28">PNUSAL002298</strain>
        <strain evidence="17 29">PNUSAL005692</strain>
    </source>
</reference>
<reference evidence="20 22" key="1">
    <citation type="journal article" date="2018" name="BMC Genomics">
        <title>Genes significantly associated with lineage II food isolates of Listeria monocytogenes.</title>
        <authorList>
            <person name="Pirone-Davies C."/>
            <person name="Chen Y."/>
            <person name="Pightling A."/>
            <person name="Ryan G."/>
            <person name="Wang Y."/>
            <person name="Yao K."/>
            <person name="Hoffmann M."/>
            <person name="Allard M.W."/>
        </authorList>
    </citation>
    <scope>NUCLEOTIDE SEQUENCE [LARGE SCALE GENOMIC DNA]</scope>
    <source>
        <strain evidence="20 22">PNUSAL000550</strain>
    </source>
</reference>
<dbReference type="Proteomes" id="UP000322220">
    <property type="component" value="Unassembled WGS sequence"/>
</dbReference>
<dbReference type="PANTHER" id="PTHR30569:SF0">
    <property type="entry name" value="CYTOSINE PERMEASE"/>
    <property type="match status" value="1"/>
</dbReference>
<dbReference type="Proteomes" id="UP000393182">
    <property type="component" value="Unassembled WGS sequence"/>
</dbReference>
<dbReference type="Proteomes" id="UP000528151">
    <property type="component" value="Unassembled WGS sequence"/>
</dbReference>
<feature type="transmembrane region" description="Helical" evidence="6">
    <location>
        <begin position="360"/>
        <end position="385"/>
    </location>
</feature>
<dbReference type="Proteomes" id="UP000336166">
    <property type="component" value="Unassembled WGS sequence"/>
</dbReference>
<dbReference type="InterPro" id="IPR030191">
    <property type="entry name" value="CodB"/>
</dbReference>
<evidence type="ECO:0000313" key="18">
    <source>
        <dbReference type="EMBL" id="HAC1755689.1"/>
    </source>
</evidence>
<feature type="transmembrane region" description="Helical" evidence="6">
    <location>
        <begin position="264"/>
        <end position="290"/>
    </location>
</feature>
<dbReference type="EMBL" id="AAASLB010000009">
    <property type="protein sequence ID" value="EAE4942973.1"/>
    <property type="molecule type" value="Genomic_DNA"/>
</dbReference>
<dbReference type="EMBL" id="AABAGT010000012">
    <property type="protein sequence ID" value="EAG0867389.1"/>
    <property type="molecule type" value="Genomic_DNA"/>
</dbReference>
<dbReference type="EMBL" id="AAAREG010000008">
    <property type="protein sequence ID" value="EAE2354909.1"/>
    <property type="molecule type" value="Genomic_DNA"/>
</dbReference>
<evidence type="ECO:0000313" key="19">
    <source>
        <dbReference type="EMBL" id="HAJ9591960.1"/>
    </source>
</evidence>
<feature type="transmembrane region" description="Helical" evidence="6">
    <location>
        <begin position="120"/>
        <end position="144"/>
    </location>
</feature>
<dbReference type="OMA" id="TQIGWYA"/>
<evidence type="ECO:0000313" key="11">
    <source>
        <dbReference type="EMBL" id="EAG1894167.1"/>
    </source>
</evidence>
<evidence type="ECO:0000313" key="20">
    <source>
        <dbReference type="EMBL" id="RKA06954.1"/>
    </source>
</evidence>
<proteinExistence type="inferred from homology"/>
<evidence type="ECO:0000256" key="6">
    <source>
        <dbReference type="SAM" id="Phobius"/>
    </source>
</evidence>
<evidence type="ECO:0000256" key="2">
    <source>
        <dbReference type="ARBA" id="ARBA00008974"/>
    </source>
</evidence>
<evidence type="ECO:0000313" key="16">
    <source>
        <dbReference type="EMBL" id="EAH4241195.1"/>
    </source>
</evidence>
<keyword evidence="5 6" id="KW-0472">Membrane</keyword>
<dbReference type="EMBL" id="AAAIXK010000006">
    <property type="protein sequence ID" value="EAC5551144.1"/>
    <property type="molecule type" value="Genomic_DNA"/>
</dbReference>